<dbReference type="Proteomes" id="UP000033038">
    <property type="component" value="Chromosome"/>
</dbReference>
<keyword evidence="5 6" id="KW-0472">Membrane</keyword>
<dbReference type="KEGG" id="mbw:MSBRW_0813"/>
<dbReference type="GeneID" id="68903910"/>
<evidence type="ECO:0000256" key="6">
    <source>
        <dbReference type="SAM" id="Phobius"/>
    </source>
</evidence>
<feature type="transmembrane region" description="Helical" evidence="6">
    <location>
        <begin position="180"/>
        <end position="200"/>
    </location>
</feature>
<dbReference type="SUPFAM" id="SSF103473">
    <property type="entry name" value="MFS general substrate transporter"/>
    <property type="match status" value="1"/>
</dbReference>
<evidence type="ECO:0000256" key="4">
    <source>
        <dbReference type="ARBA" id="ARBA00022989"/>
    </source>
</evidence>
<keyword evidence="2" id="KW-1003">Cell membrane</keyword>
<dbReference type="RefSeq" id="WP_230669955.1">
    <property type="nucleotide sequence ID" value="NZ_CP009526.1"/>
</dbReference>
<dbReference type="Gene3D" id="1.20.1250.20">
    <property type="entry name" value="MFS general substrate transporter like domains"/>
    <property type="match status" value="1"/>
</dbReference>
<feature type="transmembrane region" description="Helical" evidence="6">
    <location>
        <begin position="6"/>
        <end position="23"/>
    </location>
</feature>
<proteinExistence type="predicted"/>
<dbReference type="Pfam" id="PF07690">
    <property type="entry name" value="MFS_1"/>
    <property type="match status" value="1"/>
</dbReference>
<evidence type="ECO:0000256" key="1">
    <source>
        <dbReference type="ARBA" id="ARBA00004651"/>
    </source>
</evidence>
<reference evidence="7 8" key="1">
    <citation type="submission" date="2014-07" db="EMBL/GenBank/DDBJ databases">
        <title>Methanogenic archaea and the global carbon cycle.</title>
        <authorList>
            <person name="Henriksen J.R."/>
            <person name="Luke J."/>
            <person name="Reinhart S."/>
            <person name="Benedict M.N."/>
            <person name="Youngblut N.D."/>
            <person name="Metcalf M.E."/>
            <person name="Whitaker R.J."/>
            <person name="Metcalf W.W."/>
        </authorList>
    </citation>
    <scope>NUCLEOTIDE SEQUENCE [LARGE SCALE GENOMIC DNA]</scope>
    <source>
        <strain evidence="7 8">Wiesmoor</strain>
    </source>
</reference>
<comment type="subcellular location">
    <subcellularLocation>
        <location evidence="1">Cell membrane</location>
        <topology evidence="1">Multi-pass membrane protein</topology>
    </subcellularLocation>
</comment>
<dbReference type="InterPro" id="IPR050189">
    <property type="entry name" value="MFS_Efflux_Transporters"/>
</dbReference>
<feature type="transmembrane region" description="Helical" evidence="6">
    <location>
        <begin position="117"/>
        <end position="137"/>
    </location>
</feature>
<dbReference type="AlphaFoldDB" id="A0A0E3LKT2"/>
<name>A0A0E3LKT2_METBA</name>
<dbReference type="InterPro" id="IPR036259">
    <property type="entry name" value="MFS_trans_sf"/>
</dbReference>
<evidence type="ECO:0000313" key="8">
    <source>
        <dbReference type="Proteomes" id="UP000033038"/>
    </source>
</evidence>
<evidence type="ECO:0000313" key="7">
    <source>
        <dbReference type="EMBL" id="AKB50066.1"/>
    </source>
</evidence>
<gene>
    <name evidence="7" type="ORF">MSBRW_0813</name>
</gene>
<keyword evidence="4 6" id="KW-1133">Transmembrane helix</keyword>
<dbReference type="PANTHER" id="PTHR43124">
    <property type="entry name" value="PURINE EFFLUX PUMP PBUE"/>
    <property type="match status" value="1"/>
</dbReference>
<feature type="transmembrane region" description="Helical" evidence="6">
    <location>
        <begin position="149"/>
        <end position="168"/>
    </location>
</feature>
<accession>A0A0E3LKT2</accession>
<evidence type="ECO:0000256" key="3">
    <source>
        <dbReference type="ARBA" id="ARBA00022692"/>
    </source>
</evidence>
<dbReference type="HOGENOM" id="CLU_1243022_0_0_2"/>
<dbReference type="PANTHER" id="PTHR43124:SF9">
    <property type="entry name" value="SUGAR TRANSPORT FAMILY PROTEIN"/>
    <property type="match status" value="1"/>
</dbReference>
<dbReference type="PATRIC" id="fig|1434109.4.peg.997"/>
<protein>
    <submittedName>
        <fullName evidence="7">Putative permease</fullName>
    </submittedName>
</protein>
<sequence>MIARFIEGSACGAFFQASFVILSKLNNPGRYLGELTFLFNAGLATGAFLSGLLADTYLKGAILVFTILTFFLITYLFSRYRRLVDLESSEKAGTLKSSSLFRKPYRETKKLLDRSNFGLWLSSFLLNGAIGVLVAYYPDYMGTITKAQLGISISSLYVCAMITSLFGGHFKVKEKTLIKIGLGFSVLGALCNKISLAGIFKPRRRIRSSNCRFCPRRCQNEC</sequence>
<feature type="transmembrane region" description="Helical" evidence="6">
    <location>
        <begin position="60"/>
        <end position="78"/>
    </location>
</feature>
<dbReference type="EMBL" id="CP009526">
    <property type="protein sequence ID" value="AKB50066.1"/>
    <property type="molecule type" value="Genomic_DNA"/>
</dbReference>
<feature type="transmembrane region" description="Helical" evidence="6">
    <location>
        <begin position="35"/>
        <end position="54"/>
    </location>
</feature>
<dbReference type="InterPro" id="IPR011701">
    <property type="entry name" value="MFS"/>
</dbReference>
<evidence type="ECO:0000256" key="5">
    <source>
        <dbReference type="ARBA" id="ARBA00023136"/>
    </source>
</evidence>
<dbReference type="GO" id="GO:0022857">
    <property type="term" value="F:transmembrane transporter activity"/>
    <property type="evidence" value="ECO:0007669"/>
    <property type="project" value="InterPro"/>
</dbReference>
<dbReference type="GO" id="GO:0005886">
    <property type="term" value="C:plasma membrane"/>
    <property type="evidence" value="ECO:0007669"/>
    <property type="project" value="UniProtKB-SubCell"/>
</dbReference>
<keyword evidence="3 6" id="KW-0812">Transmembrane</keyword>
<evidence type="ECO:0000256" key="2">
    <source>
        <dbReference type="ARBA" id="ARBA00022475"/>
    </source>
</evidence>
<organism evidence="7 8">
    <name type="scientific">Methanosarcina barkeri str. Wiesmoor</name>
    <dbReference type="NCBI Taxonomy" id="1434109"/>
    <lineage>
        <taxon>Archaea</taxon>
        <taxon>Methanobacteriati</taxon>
        <taxon>Methanobacteriota</taxon>
        <taxon>Stenosarchaea group</taxon>
        <taxon>Methanomicrobia</taxon>
        <taxon>Methanosarcinales</taxon>
        <taxon>Methanosarcinaceae</taxon>
        <taxon>Methanosarcina</taxon>
    </lineage>
</organism>